<dbReference type="InterPro" id="IPR042089">
    <property type="entry name" value="Peptidase_M13_dom_2"/>
</dbReference>
<keyword evidence="11" id="KW-1185">Reference proteome</keyword>
<accession>A0A1H4B7D2</accession>
<dbReference type="PROSITE" id="PS51885">
    <property type="entry name" value="NEPRILYSIN"/>
    <property type="match status" value="1"/>
</dbReference>
<evidence type="ECO:0000256" key="2">
    <source>
        <dbReference type="ARBA" id="ARBA00007357"/>
    </source>
</evidence>
<name>A0A1H4B7D2_9BACT</name>
<evidence type="ECO:0000313" key="11">
    <source>
        <dbReference type="Proteomes" id="UP000183253"/>
    </source>
</evidence>
<dbReference type="InterPro" id="IPR008753">
    <property type="entry name" value="Peptidase_M13_N"/>
</dbReference>
<evidence type="ECO:0000256" key="6">
    <source>
        <dbReference type="ARBA" id="ARBA00022833"/>
    </source>
</evidence>
<feature type="domain" description="Peptidase M13 C-terminal" evidence="8">
    <location>
        <begin position="492"/>
        <end position="698"/>
    </location>
</feature>
<dbReference type="InterPro" id="IPR000718">
    <property type="entry name" value="Peptidase_M13"/>
</dbReference>
<organism evidence="10 11">
    <name type="scientific">Alistipes timonensis JC136</name>
    <dbReference type="NCBI Taxonomy" id="1033731"/>
    <lineage>
        <taxon>Bacteria</taxon>
        <taxon>Pseudomonadati</taxon>
        <taxon>Bacteroidota</taxon>
        <taxon>Bacteroidia</taxon>
        <taxon>Bacteroidales</taxon>
        <taxon>Rikenellaceae</taxon>
        <taxon>Alistipes</taxon>
    </lineage>
</organism>
<dbReference type="PANTHER" id="PTHR11733">
    <property type="entry name" value="ZINC METALLOPROTEASE FAMILY M13 NEPRILYSIN-RELATED"/>
    <property type="match status" value="1"/>
</dbReference>
<evidence type="ECO:0000256" key="5">
    <source>
        <dbReference type="ARBA" id="ARBA00022801"/>
    </source>
</evidence>
<dbReference type="Pfam" id="PF01431">
    <property type="entry name" value="Peptidase_M13"/>
    <property type="match status" value="1"/>
</dbReference>
<evidence type="ECO:0000256" key="4">
    <source>
        <dbReference type="ARBA" id="ARBA00022723"/>
    </source>
</evidence>
<feature type="domain" description="Peptidase M13 N-terminal" evidence="9">
    <location>
        <begin position="62"/>
        <end position="439"/>
    </location>
</feature>
<dbReference type="InterPro" id="IPR018497">
    <property type="entry name" value="Peptidase_M13_C"/>
</dbReference>
<protein>
    <submittedName>
        <fullName evidence="10">Putative endopeptidase</fullName>
    </submittedName>
</protein>
<evidence type="ECO:0000256" key="3">
    <source>
        <dbReference type="ARBA" id="ARBA00022670"/>
    </source>
</evidence>
<evidence type="ECO:0000259" key="8">
    <source>
        <dbReference type="Pfam" id="PF01431"/>
    </source>
</evidence>
<dbReference type="Gene3D" id="1.10.1380.10">
    <property type="entry name" value="Neutral endopeptidase , domain2"/>
    <property type="match status" value="1"/>
</dbReference>
<dbReference type="InterPro" id="IPR024079">
    <property type="entry name" value="MetalloPept_cat_dom_sf"/>
</dbReference>
<comment type="cofactor">
    <cofactor evidence="1">
        <name>Zn(2+)</name>
        <dbReference type="ChEBI" id="CHEBI:29105"/>
    </cofactor>
</comment>
<dbReference type="PRINTS" id="PR00786">
    <property type="entry name" value="NEPRILYSIN"/>
</dbReference>
<dbReference type="Pfam" id="PF05649">
    <property type="entry name" value="Peptidase_M13_N"/>
    <property type="match status" value="1"/>
</dbReference>
<gene>
    <name evidence="10" type="ORF">SAMN05444145_103264</name>
</gene>
<dbReference type="PANTHER" id="PTHR11733:SF167">
    <property type="entry name" value="FI17812P1-RELATED"/>
    <property type="match status" value="1"/>
</dbReference>
<dbReference type="Gene3D" id="3.40.390.10">
    <property type="entry name" value="Collagenase (Catalytic Domain)"/>
    <property type="match status" value="1"/>
</dbReference>
<proteinExistence type="inferred from homology"/>
<evidence type="ECO:0000259" key="9">
    <source>
        <dbReference type="Pfam" id="PF05649"/>
    </source>
</evidence>
<comment type="similarity">
    <text evidence="2">Belongs to the peptidase M13 family.</text>
</comment>
<dbReference type="Proteomes" id="UP000183253">
    <property type="component" value="Unassembled WGS sequence"/>
</dbReference>
<sequence length="702" mass="78343">MKKIIRFHAPFLASALPAQARHCSRLIENVLFAATIACMTACQNTPKTPALDMANFDLSVAPNADFYEYATGGWQKNNPLKPEYSRYGSFDILRDNNEKRINELFSGMTKQKAEPGSVEQKISDLYKMGLDSVRLNAEGAAPVKAAVEEILAIGDRAQLTAAVARLHTSIANPFFGIGVQSDLMNSDINALYASQPGLMMGDRDYYLDAENESMRTAYKEYLGKIFRLAGVPEADIEKAVAGVMSIETKLAEKNWSSVELRNIPAMYNPMSKADFEKAYDAVDWAEYYKAMGIGDFDQIIVTTPSALANANELMKNAPLDDIRYYLAAQYIDAAANYLSDDFIDASFDFYGRAMSGKQEQKPRWKRAMSVPNGTLGEAVGEMYVAKYFPEKDKVRMMEMVKNLQTALSQHIAGLDWMSDATKAKAQEKLAAFTVKIGYPDKWKDYSTLAIDPSKSYWENIVEANKWYTADNIAELGKPVDKDEWHMSPQTVNAYYNPTTNEICFPAAILQPPFYNPDADDAVNYGAIGVVIGHEMTHGFDDQGRNFDKDGNMNNWWTDADAAAFKAKTDILVKQFDAIEVLPAKDGQPAVFANGSLSLGENIADQGGLRVAHTAYRNSLEGKEAPAPIDGFTPEQRFYLGYATLWAQNIRDEEIARLTKLDVHSLGKWRVNASLRNLQDFYDAFSITDGAMFMPEEERVIIW</sequence>
<dbReference type="AlphaFoldDB" id="A0A1H4B7D2"/>
<dbReference type="GO" id="GO:0005886">
    <property type="term" value="C:plasma membrane"/>
    <property type="evidence" value="ECO:0007669"/>
    <property type="project" value="TreeGrafter"/>
</dbReference>
<evidence type="ECO:0000313" key="10">
    <source>
        <dbReference type="EMBL" id="SEA44103.1"/>
    </source>
</evidence>
<dbReference type="GO" id="GO:0004222">
    <property type="term" value="F:metalloendopeptidase activity"/>
    <property type="evidence" value="ECO:0007669"/>
    <property type="project" value="InterPro"/>
</dbReference>
<keyword evidence="6" id="KW-0862">Zinc</keyword>
<dbReference type="GO" id="GO:0016485">
    <property type="term" value="P:protein processing"/>
    <property type="evidence" value="ECO:0007669"/>
    <property type="project" value="TreeGrafter"/>
</dbReference>
<dbReference type="GO" id="GO:0046872">
    <property type="term" value="F:metal ion binding"/>
    <property type="evidence" value="ECO:0007669"/>
    <property type="project" value="UniProtKB-KW"/>
</dbReference>
<keyword evidence="7" id="KW-0482">Metalloprotease</keyword>
<evidence type="ECO:0000256" key="1">
    <source>
        <dbReference type="ARBA" id="ARBA00001947"/>
    </source>
</evidence>
<keyword evidence="3" id="KW-0645">Protease</keyword>
<dbReference type="STRING" id="1033731.SAMN05444145_103264"/>
<evidence type="ECO:0000256" key="7">
    <source>
        <dbReference type="ARBA" id="ARBA00023049"/>
    </source>
</evidence>
<dbReference type="SUPFAM" id="SSF55486">
    <property type="entry name" value="Metalloproteases ('zincins'), catalytic domain"/>
    <property type="match status" value="1"/>
</dbReference>
<dbReference type="CDD" id="cd08662">
    <property type="entry name" value="M13"/>
    <property type="match status" value="1"/>
</dbReference>
<reference evidence="10 11" key="1">
    <citation type="submission" date="2016-10" db="EMBL/GenBank/DDBJ databases">
        <authorList>
            <person name="de Groot N.N."/>
        </authorList>
    </citation>
    <scope>NUCLEOTIDE SEQUENCE [LARGE SCALE GENOMIC DNA]</scope>
    <source>
        <strain evidence="10 11">DSM 25383</strain>
    </source>
</reference>
<keyword evidence="5" id="KW-0378">Hydrolase</keyword>
<dbReference type="EMBL" id="FNRI01000003">
    <property type="protein sequence ID" value="SEA44103.1"/>
    <property type="molecule type" value="Genomic_DNA"/>
</dbReference>
<keyword evidence="4" id="KW-0479">Metal-binding</keyword>